<organism evidence="1 2">
    <name type="scientific">Azospirillum oleiclasticum</name>
    <dbReference type="NCBI Taxonomy" id="2735135"/>
    <lineage>
        <taxon>Bacteria</taxon>
        <taxon>Pseudomonadati</taxon>
        <taxon>Pseudomonadota</taxon>
        <taxon>Alphaproteobacteria</taxon>
        <taxon>Rhodospirillales</taxon>
        <taxon>Azospirillaceae</taxon>
        <taxon>Azospirillum</taxon>
    </lineage>
</organism>
<reference evidence="1 2" key="1">
    <citation type="submission" date="2020-05" db="EMBL/GenBank/DDBJ databases">
        <title>Azospirillum oleiclasticum sp. nov, a nitrogen-fixing and heavy crude oil-emulsifying bacterium isolated from the crude oil of Yumen Oilfield.</title>
        <authorList>
            <person name="Wu D."/>
            <person name="Cai M."/>
            <person name="Zhang X."/>
        </authorList>
    </citation>
    <scope>NUCLEOTIDE SEQUENCE [LARGE SCALE GENOMIC DNA]</scope>
    <source>
        <strain evidence="1 2">ROY-1-1-2</strain>
    </source>
</reference>
<comment type="caution">
    <text evidence="1">The sequence shown here is derived from an EMBL/GenBank/DDBJ whole genome shotgun (WGS) entry which is preliminary data.</text>
</comment>
<dbReference type="InterPro" id="IPR011008">
    <property type="entry name" value="Dimeric_a/b-barrel"/>
</dbReference>
<dbReference type="SUPFAM" id="SSF54909">
    <property type="entry name" value="Dimeric alpha+beta barrel"/>
    <property type="match status" value="1"/>
</dbReference>
<keyword evidence="2" id="KW-1185">Reference proteome</keyword>
<protein>
    <submittedName>
        <fullName evidence="1">Uncharacterized protein</fullName>
    </submittedName>
</protein>
<dbReference type="EMBL" id="JABFDB010000050">
    <property type="protein sequence ID" value="NYZ24998.1"/>
    <property type="molecule type" value="Genomic_DNA"/>
</dbReference>
<dbReference type="Proteomes" id="UP000584642">
    <property type="component" value="Unassembled WGS sequence"/>
</dbReference>
<sequence length="238" mass="25169">MALLGKGVLAIWNGIAAEAEDEFVAWHVREHIPERVGLPGFLRGRRYVAVDGDPKYFNFYETTGADALTSPVYQARLDAPTEWTRRVVAHFTDTWRTVCDVAVSHGIGGGGFVDALRLSSAVPPDRFRAAMGALAERLAAAPGIVAAHLLEGRREASGAGSAEKKLRGGPDRVADWVLLVEAVDEAPLRALRAGDAGDAALAAAGAALPVTRGLYRLQYGLAQDEIGTGAVTDARKSA</sequence>
<evidence type="ECO:0000313" key="1">
    <source>
        <dbReference type="EMBL" id="NYZ24998.1"/>
    </source>
</evidence>
<gene>
    <name evidence="1" type="ORF">HND93_35290</name>
</gene>
<dbReference type="RefSeq" id="WP_180286772.1">
    <property type="nucleotide sequence ID" value="NZ_JABFDB010000050.1"/>
</dbReference>
<proteinExistence type="predicted"/>
<name>A0ABX2TMZ2_9PROT</name>
<accession>A0ABX2TMZ2</accession>
<evidence type="ECO:0000313" key="2">
    <source>
        <dbReference type="Proteomes" id="UP000584642"/>
    </source>
</evidence>